<feature type="region of interest" description="Disordered" evidence="1">
    <location>
        <begin position="639"/>
        <end position="684"/>
    </location>
</feature>
<evidence type="ECO:0000259" key="2">
    <source>
        <dbReference type="Pfam" id="PF19259"/>
    </source>
</evidence>
<feature type="compositionally biased region" description="Polar residues" evidence="1">
    <location>
        <begin position="340"/>
        <end position="366"/>
    </location>
</feature>
<name>A7TIA7_VANPO</name>
<dbReference type="InterPro" id="IPR045358">
    <property type="entry name" value="Ty3_capsid"/>
</dbReference>
<feature type="region of interest" description="Disordered" evidence="1">
    <location>
        <begin position="340"/>
        <end position="411"/>
    </location>
</feature>
<feature type="region of interest" description="Disordered" evidence="1">
    <location>
        <begin position="563"/>
        <end position="627"/>
    </location>
</feature>
<feature type="domain" description="Ty3 transposon capsid-like protein" evidence="2">
    <location>
        <begin position="14"/>
        <end position="98"/>
    </location>
</feature>
<gene>
    <name evidence="3" type="ORF">Kpol_1054p20</name>
</gene>
<reference evidence="3 4" key="1">
    <citation type="journal article" date="2007" name="Proc. Natl. Acad. Sci. U.S.A.">
        <title>Independent sorting-out of thousands of duplicated gene pairs in two yeast species descended from a whole-genome duplication.</title>
        <authorList>
            <person name="Scannell D.R."/>
            <person name="Frank A.C."/>
            <person name="Conant G.C."/>
            <person name="Byrne K.P."/>
            <person name="Woolfit M."/>
            <person name="Wolfe K.H."/>
        </authorList>
    </citation>
    <scope>NUCLEOTIDE SEQUENCE [LARGE SCALE GENOMIC DNA]</scope>
    <source>
        <strain evidence="4">ATCC 22028 / DSM 70294 / BCRC 21397 / CBS 2163 / NBRC 10782 / NRRL Y-8283 / UCD 57-17</strain>
    </source>
</reference>
<sequence length="738" mass="83453">MGARSSSEFAIPDVTFSGKESFLEFKNFYSVIQVHLVCRSIVIPREQVLFTALHFRDSAARWFLTWLKNHDVNEGLLTFLKHFINQFYDYVDKEKLNNIRSYIDSNFENSLRISSSQYDSKDSSDLLIIGSTPQSLSSNSLDDLTCVENSFVDNKNDKKKKQHSGAVDDTNNLKETISKAKSEKFQESKSIHENVDYTNKQNEKKNITEKRNSTKNKDQRSNELGANNKGRVSIEDDKVQTNKLEYGTSKRVFELKNAFEEGTVSSNRSQNIGQTTKPAKVIEEKIKMTETINATNTTSKLEEMNEAKTIDEIVTNVDQQVVIKQEAKRLVFSTTDDSVSNILNSDNNNAKLRQPEKNSITESAVTSKVKEEEAQSSRINLDCRSKEKAQKEEIDPSLKEDNSAGTISKPKNSIANIEPFFPGKNVETKKNSTEFSNIHDMANTSSGYNNGAFTLTGFQDTYAQNQILNVVPFYPKSSVGESTKLAGPSSETTKPSILEKEDSIMIGNKTTETNIRSRYGVQSSESFTKIDSVSEVEEISRKEKQSHELNVQDKKTELVEISRKDSITGRENSKATVKLENTSSNSLPSKRAENSNNSTFPRSPPSNEFKQNKYQPSFLGTGSNSIKLGTRSNIFGNMEERRFTDNARQNATSSSPRNGRNEKYSFSKPIYGDRKSSDRNKKMRGMSLKKKPLTAFERLCQSKGICPKCEMPLSVRRFCHSDREQRPDMQWKSNSNAW</sequence>
<evidence type="ECO:0000313" key="4">
    <source>
        <dbReference type="Proteomes" id="UP000000267"/>
    </source>
</evidence>
<dbReference type="RefSeq" id="XP_001645831.1">
    <property type="nucleotide sequence ID" value="XM_001645781.1"/>
</dbReference>
<dbReference type="InParanoid" id="A7TIA7"/>
<evidence type="ECO:0000313" key="3">
    <source>
        <dbReference type="EMBL" id="EDO17973.1"/>
    </source>
</evidence>
<accession>A7TIA7</accession>
<dbReference type="KEGG" id="vpo:Kpol_1054p20"/>
<dbReference type="PhylomeDB" id="A7TIA7"/>
<feature type="compositionally biased region" description="Basic and acidic residues" evidence="1">
    <location>
        <begin position="659"/>
        <end position="680"/>
    </location>
</feature>
<evidence type="ECO:0000256" key="1">
    <source>
        <dbReference type="SAM" id="MobiDB-lite"/>
    </source>
</evidence>
<dbReference type="Pfam" id="PF19259">
    <property type="entry name" value="Ty3_capsid"/>
    <property type="match status" value="1"/>
</dbReference>
<feature type="region of interest" description="Disordered" evidence="1">
    <location>
        <begin position="180"/>
        <end position="235"/>
    </location>
</feature>
<feature type="compositionally biased region" description="Basic and acidic residues" evidence="1">
    <location>
        <begin position="563"/>
        <end position="573"/>
    </location>
</feature>
<feature type="compositionally biased region" description="Basic and acidic residues" evidence="1">
    <location>
        <begin position="180"/>
        <end position="221"/>
    </location>
</feature>
<dbReference type="Proteomes" id="UP000000267">
    <property type="component" value="Unassembled WGS sequence"/>
</dbReference>
<dbReference type="EMBL" id="DS480395">
    <property type="protein sequence ID" value="EDO17973.1"/>
    <property type="molecule type" value="Genomic_DNA"/>
</dbReference>
<keyword evidence="4" id="KW-1185">Reference proteome</keyword>
<protein>
    <recommendedName>
        <fullName evidence="2">Ty3 transposon capsid-like protein domain-containing protein</fullName>
    </recommendedName>
</protein>
<dbReference type="HOGENOM" id="CLU_376065_0_0_1"/>
<organism evidence="4">
    <name type="scientific">Vanderwaltozyma polyspora (strain ATCC 22028 / DSM 70294 / BCRC 21397 / CBS 2163 / NBRC 10782 / NRRL Y-8283 / UCD 57-17)</name>
    <name type="common">Kluyveromyces polysporus</name>
    <dbReference type="NCBI Taxonomy" id="436907"/>
    <lineage>
        <taxon>Eukaryota</taxon>
        <taxon>Fungi</taxon>
        <taxon>Dikarya</taxon>
        <taxon>Ascomycota</taxon>
        <taxon>Saccharomycotina</taxon>
        <taxon>Saccharomycetes</taxon>
        <taxon>Saccharomycetales</taxon>
        <taxon>Saccharomycetaceae</taxon>
        <taxon>Vanderwaltozyma</taxon>
    </lineage>
</organism>
<feature type="compositionally biased region" description="Basic and acidic residues" evidence="1">
    <location>
        <begin position="368"/>
        <end position="402"/>
    </location>
</feature>
<dbReference type="GeneID" id="5546236"/>
<dbReference type="AlphaFoldDB" id="A7TIA7"/>
<proteinExistence type="predicted"/>
<feature type="region of interest" description="Disordered" evidence="1">
    <location>
        <begin position="155"/>
        <end position="174"/>
    </location>
</feature>
<feature type="compositionally biased region" description="Polar residues" evidence="1">
    <location>
        <begin position="579"/>
        <end position="627"/>
    </location>
</feature>
<feature type="compositionally biased region" description="Polar residues" evidence="1">
    <location>
        <begin position="646"/>
        <end position="658"/>
    </location>
</feature>